<dbReference type="Pfam" id="PF02912">
    <property type="entry name" value="Phe_tRNA-synt_N"/>
    <property type="match status" value="1"/>
</dbReference>
<dbReference type="GO" id="GO:0005737">
    <property type="term" value="C:cytoplasm"/>
    <property type="evidence" value="ECO:0007669"/>
    <property type="project" value="UniProtKB-SubCell"/>
</dbReference>
<keyword evidence="6 13" id="KW-0479">Metal-binding</keyword>
<proteinExistence type="inferred from homology"/>
<keyword evidence="8 13" id="KW-0067">ATP-binding</keyword>
<dbReference type="InterPro" id="IPR045864">
    <property type="entry name" value="aa-tRNA-synth_II/BPL/LPL"/>
</dbReference>
<keyword evidence="11 13" id="KW-0030">Aminoacyl-tRNA synthetase</keyword>
<dbReference type="GO" id="GO:0006432">
    <property type="term" value="P:phenylalanyl-tRNA aminoacylation"/>
    <property type="evidence" value="ECO:0007669"/>
    <property type="project" value="UniProtKB-UniRule"/>
</dbReference>
<evidence type="ECO:0000256" key="11">
    <source>
        <dbReference type="ARBA" id="ARBA00023146"/>
    </source>
</evidence>
<dbReference type="InterPro" id="IPR004188">
    <property type="entry name" value="Phe-tRNA_ligase_II_N"/>
</dbReference>
<evidence type="ECO:0000256" key="2">
    <source>
        <dbReference type="ARBA" id="ARBA00010207"/>
    </source>
</evidence>
<reference evidence="16 17" key="1">
    <citation type="journal article" date="2009" name="Stand. Genomic Sci.">
        <title>Complete genome sequence of Acidimicrobium ferrooxidans type strain (ICP).</title>
        <authorList>
            <person name="Clum A."/>
            <person name="Nolan M."/>
            <person name="Lang E."/>
            <person name="Glavina Del Rio T."/>
            <person name="Tice H."/>
            <person name="Copeland A."/>
            <person name="Cheng J.F."/>
            <person name="Lucas S."/>
            <person name="Chen F."/>
            <person name="Bruce D."/>
            <person name="Goodwin L."/>
            <person name="Pitluck S."/>
            <person name="Ivanova N."/>
            <person name="Mavrommatis K."/>
            <person name="Mikhailova N."/>
            <person name="Pati A."/>
            <person name="Chen A."/>
            <person name="Palaniappan K."/>
            <person name="Goker M."/>
            <person name="Spring S."/>
            <person name="Land M."/>
            <person name="Hauser L."/>
            <person name="Chang Y.J."/>
            <person name="Jeffries C.C."/>
            <person name="Chain P."/>
            <person name="Bristow J."/>
            <person name="Eisen J.A."/>
            <person name="Markowitz V."/>
            <person name="Hugenholtz P."/>
            <person name="Kyrpides N.C."/>
            <person name="Klenk H.P."/>
            <person name="Lapidus A."/>
        </authorList>
    </citation>
    <scope>NUCLEOTIDE SEQUENCE [LARGE SCALE GENOMIC DNA]</scope>
    <source>
        <strain evidence="17">DSM 10331 / JCM 15462 / NBRC 103882 / ICP</strain>
    </source>
</reference>
<dbReference type="eggNOG" id="COG0016">
    <property type="taxonomic scope" value="Bacteria"/>
</dbReference>
<evidence type="ECO:0000256" key="9">
    <source>
        <dbReference type="ARBA" id="ARBA00022842"/>
    </source>
</evidence>
<dbReference type="InterPro" id="IPR010978">
    <property type="entry name" value="tRNA-bd_arm"/>
</dbReference>
<evidence type="ECO:0000256" key="13">
    <source>
        <dbReference type="HAMAP-Rule" id="MF_00281"/>
    </source>
</evidence>
<dbReference type="GO" id="GO:0000287">
    <property type="term" value="F:magnesium ion binding"/>
    <property type="evidence" value="ECO:0007669"/>
    <property type="project" value="UniProtKB-UniRule"/>
</dbReference>
<evidence type="ECO:0000256" key="6">
    <source>
        <dbReference type="ARBA" id="ARBA00022723"/>
    </source>
</evidence>
<dbReference type="InterPro" id="IPR006195">
    <property type="entry name" value="aa-tRNA-synth_II"/>
</dbReference>
<dbReference type="EMBL" id="CP001631">
    <property type="protein sequence ID" value="ACU54590.1"/>
    <property type="molecule type" value="Genomic_DNA"/>
</dbReference>
<dbReference type="KEGG" id="afo:Afer_1674"/>
<dbReference type="Proteomes" id="UP000000771">
    <property type="component" value="Chromosome"/>
</dbReference>
<dbReference type="InterPro" id="IPR002319">
    <property type="entry name" value="Phenylalanyl-tRNA_Synthase"/>
</dbReference>
<comment type="cofactor">
    <cofactor evidence="13">
        <name>Mg(2+)</name>
        <dbReference type="ChEBI" id="CHEBI:18420"/>
    </cofactor>
    <text evidence="13">Binds 2 magnesium ions per tetramer.</text>
</comment>
<keyword evidence="7 13" id="KW-0547">Nucleotide-binding</keyword>
<evidence type="ECO:0000256" key="4">
    <source>
        <dbReference type="ARBA" id="ARBA00022490"/>
    </source>
</evidence>
<sequence>MGASVRDQGGDGQGAADTALVTASVQGALERLATVADRDELAAIREAALGPQSPLAVLSRSIRNLDPEERPVLGRVVAEARASLTSAIEAAEARLDAAELLERAERERSDPSVGLLVEPLEGPGARHLVARARMALEDVFWRLGFEVASGPEVEDEWFNFEALNVPEHHPARAAQDSFYLDVDASPPLLLRTHTSPAQIRLMQRGTLPIYAVVPGRVYRRDTPDARHTPAFHQIEALVVDEGITFSHLKGTIEAFTTAYFGPGIHSRLRPAYFPFTEPSAEFEVTCTICGGAGCRTCSGTGWIELGGAGMVHARVLEAGGLDPGRVSGFAFGFGIDRLVQMRYGLADMRVLPENDLRLLVRTRGEV</sequence>
<evidence type="ECO:0000256" key="7">
    <source>
        <dbReference type="ARBA" id="ARBA00022741"/>
    </source>
</evidence>
<name>C7M0T2_ACIFD</name>
<comment type="catalytic activity">
    <reaction evidence="12 13">
        <text>tRNA(Phe) + L-phenylalanine + ATP = L-phenylalanyl-tRNA(Phe) + AMP + diphosphate + H(+)</text>
        <dbReference type="Rhea" id="RHEA:19413"/>
        <dbReference type="Rhea" id="RHEA-COMP:9668"/>
        <dbReference type="Rhea" id="RHEA-COMP:9699"/>
        <dbReference type="ChEBI" id="CHEBI:15378"/>
        <dbReference type="ChEBI" id="CHEBI:30616"/>
        <dbReference type="ChEBI" id="CHEBI:33019"/>
        <dbReference type="ChEBI" id="CHEBI:58095"/>
        <dbReference type="ChEBI" id="CHEBI:78442"/>
        <dbReference type="ChEBI" id="CHEBI:78531"/>
        <dbReference type="ChEBI" id="CHEBI:456215"/>
        <dbReference type="EC" id="6.1.1.20"/>
    </reaction>
</comment>
<evidence type="ECO:0000256" key="8">
    <source>
        <dbReference type="ARBA" id="ARBA00022840"/>
    </source>
</evidence>
<dbReference type="HAMAP" id="MF_00281">
    <property type="entry name" value="Phe_tRNA_synth_alpha1"/>
    <property type="match status" value="1"/>
</dbReference>
<dbReference type="SUPFAM" id="SSF46589">
    <property type="entry name" value="tRNA-binding arm"/>
    <property type="match status" value="1"/>
</dbReference>
<dbReference type="AlphaFoldDB" id="C7M0T2"/>
<evidence type="ECO:0000256" key="3">
    <source>
        <dbReference type="ARBA" id="ARBA00011209"/>
    </source>
</evidence>
<evidence type="ECO:0000313" key="16">
    <source>
        <dbReference type="EMBL" id="ACU54590.1"/>
    </source>
</evidence>
<dbReference type="STRING" id="525909.Afer_1674"/>
<dbReference type="Gene3D" id="3.30.930.10">
    <property type="entry name" value="Bira Bifunctional Protein, Domain 2"/>
    <property type="match status" value="1"/>
</dbReference>
<keyword evidence="5 13" id="KW-0436">Ligase</keyword>
<dbReference type="PANTHER" id="PTHR11538">
    <property type="entry name" value="PHENYLALANYL-TRNA SYNTHETASE"/>
    <property type="match status" value="1"/>
</dbReference>
<dbReference type="PANTHER" id="PTHR11538:SF41">
    <property type="entry name" value="PHENYLALANINE--TRNA LIGASE, MITOCHONDRIAL"/>
    <property type="match status" value="1"/>
</dbReference>
<evidence type="ECO:0000259" key="15">
    <source>
        <dbReference type="PROSITE" id="PS50862"/>
    </source>
</evidence>
<keyword evidence="4 13" id="KW-0963">Cytoplasm</keyword>
<organism evidence="16 17">
    <name type="scientific">Acidimicrobium ferrooxidans (strain DSM 10331 / JCM 15462 / NBRC 103882 / ICP)</name>
    <dbReference type="NCBI Taxonomy" id="525909"/>
    <lineage>
        <taxon>Bacteria</taxon>
        <taxon>Bacillati</taxon>
        <taxon>Actinomycetota</taxon>
        <taxon>Acidimicrobiia</taxon>
        <taxon>Acidimicrobiales</taxon>
        <taxon>Acidimicrobiaceae</taxon>
        <taxon>Acidimicrobium</taxon>
    </lineage>
</organism>
<dbReference type="EC" id="6.1.1.20" evidence="13"/>
<dbReference type="CDD" id="cd00496">
    <property type="entry name" value="PheRS_alpha_core"/>
    <property type="match status" value="1"/>
</dbReference>
<comment type="subunit">
    <text evidence="3 13">Tetramer of two alpha and two beta subunits.</text>
</comment>
<dbReference type="NCBIfam" id="TIGR00468">
    <property type="entry name" value="pheS"/>
    <property type="match status" value="1"/>
</dbReference>
<gene>
    <name evidence="13" type="primary">pheS</name>
    <name evidence="16" type="ordered locus">Afer_1674</name>
</gene>
<dbReference type="RefSeq" id="WP_015799069.1">
    <property type="nucleotide sequence ID" value="NC_013124.1"/>
</dbReference>
<comment type="similarity">
    <text evidence="2 13">Belongs to the class-II aminoacyl-tRNA synthetase family. Phe-tRNA synthetase alpha subunit type 1 subfamily.</text>
</comment>
<feature type="domain" description="Aminoacyl-transfer RNA synthetases class-II family profile" evidence="15">
    <location>
        <begin position="135"/>
        <end position="352"/>
    </location>
</feature>
<keyword evidence="9 13" id="KW-0460">Magnesium</keyword>
<dbReference type="GO" id="GO:0005524">
    <property type="term" value="F:ATP binding"/>
    <property type="evidence" value="ECO:0007669"/>
    <property type="project" value="UniProtKB-UniRule"/>
</dbReference>
<feature type="binding site" evidence="13">
    <location>
        <position position="277"/>
    </location>
    <ligand>
        <name>Mg(2+)</name>
        <dbReference type="ChEBI" id="CHEBI:18420"/>
        <note>shared with beta subunit</note>
    </ligand>
</feature>
<evidence type="ECO:0000256" key="14">
    <source>
        <dbReference type="SAM" id="Coils"/>
    </source>
</evidence>
<dbReference type="InterPro" id="IPR022911">
    <property type="entry name" value="Phe_tRNA_ligase_alpha1_bac"/>
</dbReference>
<keyword evidence="10 13" id="KW-0648">Protein biosynthesis</keyword>
<dbReference type="OrthoDB" id="9800719at2"/>
<protein>
    <recommendedName>
        <fullName evidence="13">Phenylalanine--tRNA ligase alpha subunit</fullName>
        <ecNumber evidence="13">6.1.1.20</ecNumber>
    </recommendedName>
    <alternativeName>
        <fullName evidence="13">Phenylalanyl-tRNA synthetase alpha subunit</fullName>
        <shortName evidence="13">PheRS</shortName>
    </alternativeName>
</protein>
<evidence type="ECO:0000313" key="17">
    <source>
        <dbReference type="Proteomes" id="UP000000771"/>
    </source>
</evidence>
<evidence type="ECO:0000256" key="10">
    <source>
        <dbReference type="ARBA" id="ARBA00022917"/>
    </source>
</evidence>
<dbReference type="PROSITE" id="PS50862">
    <property type="entry name" value="AA_TRNA_LIGASE_II"/>
    <property type="match status" value="1"/>
</dbReference>
<evidence type="ECO:0000256" key="1">
    <source>
        <dbReference type="ARBA" id="ARBA00004496"/>
    </source>
</evidence>
<dbReference type="SUPFAM" id="SSF55681">
    <property type="entry name" value="Class II aaRS and biotin synthetases"/>
    <property type="match status" value="1"/>
</dbReference>
<evidence type="ECO:0000256" key="12">
    <source>
        <dbReference type="ARBA" id="ARBA00049255"/>
    </source>
</evidence>
<accession>C7M0T2</accession>
<feature type="coiled-coil region" evidence="14">
    <location>
        <begin position="81"/>
        <end position="110"/>
    </location>
</feature>
<keyword evidence="17" id="KW-1185">Reference proteome</keyword>
<dbReference type="GO" id="GO:0004826">
    <property type="term" value="F:phenylalanine-tRNA ligase activity"/>
    <property type="evidence" value="ECO:0007669"/>
    <property type="project" value="UniProtKB-UniRule"/>
</dbReference>
<evidence type="ECO:0000256" key="5">
    <source>
        <dbReference type="ARBA" id="ARBA00022598"/>
    </source>
</evidence>
<dbReference type="Pfam" id="PF01409">
    <property type="entry name" value="tRNA-synt_2d"/>
    <property type="match status" value="1"/>
</dbReference>
<comment type="subcellular location">
    <subcellularLocation>
        <location evidence="1 13">Cytoplasm</location>
    </subcellularLocation>
</comment>
<dbReference type="InterPro" id="IPR004529">
    <property type="entry name" value="Phe-tRNA-synth_IIc_asu"/>
</dbReference>
<keyword evidence="14" id="KW-0175">Coiled coil</keyword>
<dbReference type="GO" id="GO:0000049">
    <property type="term" value="F:tRNA binding"/>
    <property type="evidence" value="ECO:0007669"/>
    <property type="project" value="InterPro"/>
</dbReference>
<dbReference type="HOGENOM" id="CLU_025086_0_1_11"/>